<gene>
    <name evidence="9" type="ORF">AWM75_05640</name>
</gene>
<dbReference type="InterPro" id="IPR038765">
    <property type="entry name" value="Papain-like_cys_pep_sf"/>
</dbReference>
<feature type="compositionally biased region" description="Basic and acidic residues" evidence="7">
    <location>
        <begin position="226"/>
        <end position="236"/>
    </location>
</feature>
<proteinExistence type="inferred from homology"/>
<reference evidence="10" key="2">
    <citation type="submission" date="2016-01" db="EMBL/GenBank/DDBJ databases">
        <title>Six Aerococcus type strain genome sequencing and assembly using PacBio and Illumina Hiseq.</title>
        <authorList>
            <person name="Carkaci D."/>
            <person name="Dargis R."/>
            <person name="Nielsen X.C."/>
            <person name="Skovgaard O."/>
            <person name="Fuursted K."/>
            <person name="Christensen J.J."/>
        </authorList>
    </citation>
    <scope>NUCLEOTIDE SEQUENCE [LARGE SCALE GENOMIC DNA]</scope>
    <source>
        <strain evidence="10">CCUG42038B</strain>
    </source>
</reference>
<evidence type="ECO:0000256" key="7">
    <source>
        <dbReference type="SAM" id="MobiDB-lite"/>
    </source>
</evidence>
<dbReference type="PROSITE" id="PS51782">
    <property type="entry name" value="LYSM"/>
    <property type="match status" value="2"/>
</dbReference>
<evidence type="ECO:0000256" key="1">
    <source>
        <dbReference type="ARBA" id="ARBA00007074"/>
    </source>
</evidence>
<dbReference type="Proteomes" id="UP000062260">
    <property type="component" value="Chromosome"/>
</dbReference>
<dbReference type="GO" id="GO:0008234">
    <property type="term" value="F:cysteine-type peptidase activity"/>
    <property type="evidence" value="ECO:0007669"/>
    <property type="project" value="UniProtKB-KW"/>
</dbReference>
<organism evidence="9 10">
    <name type="scientific">Aerococcus urinaehominis</name>
    <dbReference type="NCBI Taxonomy" id="128944"/>
    <lineage>
        <taxon>Bacteria</taxon>
        <taxon>Bacillati</taxon>
        <taxon>Bacillota</taxon>
        <taxon>Bacilli</taxon>
        <taxon>Lactobacillales</taxon>
        <taxon>Aerococcaceae</taxon>
        <taxon>Aerococcus</taxon>
    </lineage>
</organism>
<dbReference type="PROSITE" id="PS51935">
    <property type="entry name" value="NLPC_P60"/>
    <property type="match status" value="1"/>
</dbReference>
<evidence type="ECO:0000256" key="6">
    <source>
        <dbReference type="ARBA" id="ARBA00022807"/>
    </source>
</evidence>
<dbReference type="SUPFAM" id="SSF54001">
    <property type="entry name" value="Cysteine proteinases"/>
    <property type="match status" value="1"/>
</dbReference>
<feature type="compositionally biased region" description="Low complexity" evidence="7">
    <location>
        <begin position="237"/>
        <end position="250"/>
    </location>
</feature>
<dbReference type="Pfam" id="PF01476">
    <property type="entry name" value="LysM"/>
    <property type="match status" value="2"/>
</dbReference>
<reference evidence="9 10" key="1">
    <citation type="journal article" date="2016" name="Genome Announc.">
        <title>Complete Genome Sequences of Aerococcus christensenii CCUG 28831T, Aerococcus sanguinicola CCUG 43001T, Aerococcus urinae CCUG 36881T, Aerococcus urinaeequi CCUG 28094T, Aerococcus urinaehominis CCUG 42038 BT, and Aerococcus viridans CCUG 4311T.</title>
        <authorList>
            <person name="Carkaci D."/>
            <person name="Dargis R."/>
            <person name="Nielsen X.C."/>
            <person name="Skovgaard O."/>
            <person name="Fuursted K."/>
            <person name="Christensen J.J."/>
        </authorList>
    </citation>
    <scope>NUCLEOTIDE SEQUENCE [LARGE SCALE GENOMIC DNA]</scope>
    <source>
        <strain evidence="9 10">CCUG42038B</strain>
    </source>
</reference>
<evidence type="ECO:0000256" key="8">
    <source>
        <dbReference type="SAM" id="SignalP"/>
    </source>
</evidence>
<dbReference type="OrthoDB" id="1654978at2"/>
<dbReference type="CDD" id="cd00118">
    <property type="entry name" value="LysM"/>
    <property type="match status" value="2"/>
</dbReference>
<dbReference type="InterPro" id="IPR018392">
    <property type="entry name" value="LysM"/>
</dbReference>
<dbReference type="Gene3D" id="3.10.350.10">
    <property type="entry name" value="LysM domain"/>
    <property type="match status" value="2"/>
</dbReference>
<comment type="similarity">
    <text evidence="1">Belongs to the peptidase C40 family.</text>
</comment>
<keyword evidence="10" id="KW-1185">Reference proteome</keyword>
<keyword evidence="4" id="KW-0677">Repeat</keyword>
<dbReference type="KEGG" id="auh:AWM75_05640"/>
<dbReference type="Gene3D" id="3.90.1720.10">
    <property type="entry name" value="endopeptidase domain like (from Nostoc punctiforme)"/>
    <property type="match status" value="1"/>
</dbReference>
<sequence>MSFSVKSMLGTSLATTAALVAIAPSVVADDYTIQWGDTLTDLAQKHNVTLDDLKAANGITDSGDLIIAGHTLVIPELPQVVGQSQATDGQNVYTVQAGDTLNKIAAQFGTTADSLRALNNIQGDLIFIGQQLVVAGQVAEAATVAPVVEEPAVAEETTVEAEPAVVETDKLDEAELAQAVAYQAEEVAPIAEELVAPASEAVGEQEVAATSSNEVESTEATVTEEVAPKAEAKEETPVATAETAAAAPASAEATAVDAEVAPAVQAAPAPAQETVTVTEAETAPIEEAAPVAQPVAYEAPAVEAPAPVKEEAPAETAPVEEEVVAEPVQEAAPAAETQHNGSSVLEVADQYVGTPYVWGGRQPGGFDCSGFVQYVYREAEGREVGSWTGEQQYAGPQIAVESAQQGDLLFWGDYGNPYHVAISTGDNGYIHSPQPGQTVGYGTVSEYWYPSFAVQM</sequence>
<evidence type="ECO:0000256" key="4">
    <source>
        <dbReference type="ARBA" id="ARBA00022737"/>
    </source>
</evidence>
<dbReference type="EMBL" id="CP014163">
    <property type="protein sequence ID" value="AMB99509.1"/>
    <property type="molecule type" value="Genomic_DNA"/>
</dbReference>
<dbReference type="STRING" id="128944.AWM75_05640"/>
<dbReference type="RefSeq" id="WP_067979389.1">
    <property type="nucleotide sequence ID" value="NZ_CP014163.1"/>
</dbReference>
<dbReference type="AlphaFoldDB" id="A0A0X8FLI5"/>
<dbReference type="SMART" id="SM00257">
    <property type="entry name" value="LysM"/>
    <property type="match status" value="2"/>
</dbReference>
<evidence type="ECO:0000256" key="3">
    <source>
        <dbReference type="ARBA" id="ARBA00022729"/>
    </source>
</evidence>
<dbReference type="PANTHER" id="PTHR47053:SF1">
    <property type="entry name" value="MUREIN DD-ENDOPEPTIDASE MEPH-RELATED"/>
    <property type="match status" value="1"/>
</dbReference>
<dbReference type="SUPFAM" id="SSF54106">
    <property type="entry name" value="LysM domain"/>
    <property type="match status" value="2"/>
</dbReference>
<evidence type="ECO:0000256" key="5">
    <source>
        <dbReference type="ARBA" id="ARBA00022801"/>
    </source>
</evidence>
<keyword evidence="5" id="KW-0378">Hydrolase</keyword>
<evidence type="ECO:0000313" key="10">
    <source>
        <dbReference type="Proteomes" id="UP000062260"/>
    </source>
</evidence>
<protein>
    <submittedName>
        <fullName evidence="9">Uncharacterized protein</fullName>
    </submittedName>
</protein>
<evidence type="ECO:0000256" key="2">
    <source>
        <dbReference type="ARBA" id="ARBA00022670"/>
    </source>
</evidence>
<dbReference type="Pfam" id="PF00877">
    <property type="entry name" value="NLPC_P60"/>
    <property type="match status" value="1"/>
</dbReference>
<keyword evidence="2" id="KW-0645">Protease</keyword>
<feature type="chain" id="PRO_5043343663" evidence="8">
    <location>
        <begin position="29"/>
        <end position="456"/>
    </location>
</feature>
<dbReference type="InterPro" id="IPR036779">
    <property type="entry name" value="LysM_dom_sf"/>
</dbReference>
<feature type="signal peptide" evidence="8">
    <location>
        <begin position="1"/>
        <end position="28"/>
    </location>
</feature>
<evidence type="ECO:0000313" key="9">
    <source>
        <dbReference type="EMBL" id="AMB99509.1"/>
    </source>
</evidence>
<name>A0A0X8FLI5_9LACT</name>
<feature type="region of interest" description="Disordered" evidence="7">
    <location>
        <begin position="201"/>
        <end position="250"/>
    </location>
</feature>
<dbReference type="GO" id="GO:0006508">
    <property type="term" value="P:proteolysis"/>
    <property type="evidence" value="ECO:0007669"/>
    <property type="project" value="UniProtKB-KW"/>
</dbReference>
<keyword evidence="6" id="KW-0788">Thiol protease</keyword>
<feature type="compositionally biased region" description="Low complexity" evidence="7">
    <location>
        <begin position="208"/>
        <end position="225"/>
    </location>
</feature>
<keyword evidence="3 8" id="KW-0732">Signal</keyword>
<dbReference type="InterPro" id="IPR051202">
    <property type="entry name" value="Peptidase_C40"/>
</dbReference>
<dbReference type="PANTHER" id="PTHR47053">
    <property type="entry name" value="MUREIN DD-ENDOPEPTIDASE MEPH-RELATED"/>
    <property type="match status" value="1"/>
</dbReference>
<dbReference type="InterPro" id="IPR000064">
    <property type="entry name" value="NLP_P60_dom"/>
</dbReference>
<accession>A0A0X8FLI5</accession>